<protein>
    <submittedName>
        <fullName evidence="3">Uncharacterized protein</fullName>
    </submittedName>
</protein>
<reference evidence="2 5" key="2">
    <citation type="submission" date="2018-08" db="EMBL/GenBank/DDBJ databases">
        <title>A genome reference for cultivated species of the human gut microbiota.</title>
        <authorList>
            <person name="Zou Y."/>
            <person name="Xue W."/>
            <person name="Luo G."/>
        </authorList>
    </citation>
    <scope>NUCLEOTIDE SEQUENCE [LARGE SCALE GENOMIC DNA]</scope>
    <source>
        <strain evidence="2 5">TF08-11</strain>
    </source>
</reference>
<dbReference type="GeneID" id="77462593"/>
<keyword evidence="4" id="KW-1185">Reference proteome</keyword>
<dbReference type="OrthoDB" id="3191381at2"/>
<dbReference type="RefSeq" id="WP_022790238.1">
    <property type="nucleotide sequence ID" value="NZ_CALCIP010000029.1"/>
</dbReference>
<sequence>MNPTGLILLFFVILVFMTPFIRKSLKNRKQYWFAHLLNTKSYEEMEKGLNAFSSKALFPRYELECYRLQMYLVQNNSKKVDEQYQVTIESAVTKKQKIEIYTNAFEHYVMLADKSKSLELKNKLKEFNDESLNARCQMLYDIFVNKKSKYIDQLEKNFDKLQDSEKMLSAYLLSVQYTNKGDTKKADYYSNLSKDFFE</sequence>
<evidence type="ECO:0000313" key="5">
    <source>
        <dbReference type="Proteomes" id="UP000260721"/>
    </source>
</evidence>
<feature type="transmembrane region" description="Helical" evidence="1">
    <location>
        <begin position="6"/>
        <end position="22"/>
    </location>
</feature>
<gene>
    <name evidence="2" type="ORF">DXC78_12505</name>
    <name evidence="3" type="ORF">NCTC11087_01648</name>
</gene>
<reference evidence="3 4" key="1">
    <citation type="submission" date="2018-06" db="EMBL/GenBank/DDBJ databases">
        <authorList>
            <consortium name="Pathogen Informatics"/>
            <person name="Doyle S."/>
        </authorList>
    </citation>
    <scope>NUCLEOTIDE SEQUENCE [LARGE SCALE GENOMIC DNA]</scope>
    <source>
        <strain evidence="3 4">NCTC11087</strain>
    </source>
</reference>
<dbReference type="EMBL" id="UHFX01000003">
    <property type="protein sequence ID" value="SUO04721.1"/>
    <property type="molecule type" value="Genomic_DNA"/>
</dbReference>
<dbReference type="Proteomes" id="UP000255523">
    <property type="component" value="Unassembled WGS sequence"/>
</dbReference>
<evidence type="ECO:0000313" key="4">
    <source>
        <dbReference type="Proteomes" id="UP000255523"/>
    </source>
</evidence>
<evidence type="ECO:0000313" key="2">
    <source>
        <dbReference type="EMBL" id="RGD72759.1"/>
    </source>
</evidence>
<dbReference type="AlphaFoldDB" id="A0A380LN38"/>
<proteinExistence type="predicted"/>
<evidence type="ECO:0000256" key="1">
    <source>
        <dbReference type="SAM" id="Phobius"/>
    </source>
</evidence>
<organism evidence="3 4">
    <name type="scientific">Faecalicoccus pleomorphus</name>
    <dbReference type="NCBI Taxonomy" id="1323"/>
    <lineage>
        <taxon>Bacteria</taxon>
        <taxon>Bacillati</taxon>
        <taxon>Bacillota</taxon>
        <taxon>Erysipelotrichia</taxon>
        <taxon>Erysipelotrichales</taxon>
        <taxon>Erysipelotrichaceae</taxon>
        <taxon>Faecalicoccus</taxon>
    </lineage>
</organism>
<dbReference type="Proteomes" id="UP000260721">
    <property type="component" value="Unassembled WGS sequence"/>
</dbReference>
<keyword evidence="1" id="KW-1133">Transmembrane helix</keyword>
<accession>A0A380LN38</accession>
<evidence type="ECO:0000313" key="3">
    <source>
        <dbReference type="EMBL" id="SUO04721.1"/>
    </source>
</evidence>
<keyword evidence="1" id="KW-0812">Transmembrane</keyword>
<dbReference type="EMBL" id="QUSK01000045">
    <property type="protein sequence ID" value="RGD72759.1"/>
    <property type="molecule type" value="Genomic_DNA"/>
</dbReference>
<name>A0A380LN38_9FIRM</name>
<dbReference type="STRING" id="1123313.GCA_000420345_01397"/>
<keyword evidence="1" id="KW-0472">Membrane</keyword>